<reference evidence="1 2" key="1">
    <citation type="journal article" date="2021" name="Hortic Res">
        <title>High-quality reference genome and annotation aids understanding of berry development for evergreen blueberry (Vaccinium darrowii).</title>
        <authorList>
            <person name="Yu J."/>
            <person name="Hulse-Kemp A.M."/>
            <person name="Babiker E."/>
            <person name="Staton M."/>
        </authorList>
    </citation>
    <scope>NUCLEOTIDE SEQUENCE [LARGE SCALE GENOMIC DNA]</scope>
    <source>
        <strain evidence="2">cv. NJ 8807/NJ 8810</strain>
        <tissue evidence="1">Young leaf</tissue>
    </source>
</reference>
<name>A0ACB7X5N4_9ERIC</name>
<accession>A0ACB7X5N4</accession>
<gene>
    <name evidence="1" type="ORF">Vadar_032064</name>
</gene>
<keyword evidence="2" id="KW-1185">Reference proteome</keyword>
<evidence type="ECO:0000313" key="2">
    <source>
        <dbReference type="Proteomes" id="UP000828048"/>
    </source>
</evidence>
<evidence type="ECO:0000313" key="1">
    <source>
        <dbReference type="EMBL" id="KAH7836027.1"/>
    </source>
</evidence>
<dbReference type="Proteomes" id="UP000828048">
    <property type="component" value="Chromosome 2"/>
</dbReference>
<sequence>MAAIASSSTSSIKSLSPLPNLSLLISNLNAFVSVKLDASNFIIWKNQWQNILKATGLYSFVDGTGIAPSTKIRDSTNQEVTNPEFLQWMVDDAHLMSCISGTLSSAVYPVVINCGSSLETWSNIEKRFTSLSRSHIHQLKNRLTATVKGSNTMDVYLQQIKNLNDQLTLAGSQVDSEDLVLITLNGLSDDYRAFKTSIRTRSTPVTMEELCALLLSKAIHEETSHKSHSSTDLNVAFVASRGSYTHQGNRGNYSAQGNRGSYSTRGGYRGNFRSNNRGNYSNKGYPSGRGNFRGGTKPNYTGHSQGTSGYTQGSQGSGFSSGSSGSSSGNVVCQICDKPGHTAFDCWHRLNMDYQPNSSSGSYAPSSNTKAYVATVPEQTNTNWYVDSAASTHITNDLSSLSLYEPYQGSEQDKTHKHVLFQGQHIDGLYQVSSIITPSSGTSPSCFSAKASQDIWHQRLGHPSAEKFHHLTSKFHIPIETNMDKMKIGPQEIADYSPEAVVTGNFDGFFIPKALKVDRDNCKYMREYPFSSSAVPPITSLVMSM</sequence>
<comment type="caution">
    <text evidence="1">The sequence shown here is derived from an EMBL/GenBank/DDBJ whole genome shotgun (WGS) entry which is preliminary data.</text>
</comment>
<organism evidence="1 2">
    <name type="scientific">Vaccinium darrowii</name>
    <dbReference type="NCBI Taxonomy" id="229202"/>
    <lineage>
        <taxon>Eukaryota</taxon>
        <taxon>Viridiplantae</taxon>
        <taxon>Streptophyta</taxon>
        <taxon>Embryophyta</taxon>
        <taxon>Tracheophyta</taxon>
        <taxon>Spermatophyta</taxon>
        <taxon>Magnoliopsida</taxon>
        <taxon>eudicotyledons</taxon>
        <taxon>Gunneridae</taxon>
        <taxon>Pentapetalae</taxon>
        <taxon>asterids</taxon>
        <taxon>Ericales</taxon>
        <taxon>Ericaceae</taxon>
        <taxon>Vaccinioideae</taxon>
        <taxon>Vaccinieae</taxon>
        <taxon>Vaccinium</taxon>
    </lineage>
</organism>
<protein>
    <submittedName>
        <fullName evidence="1">Uncharacterized protein</fullName>
    </submittedName>
</protein>
<dbReference type="EMBL" id="CM037152">
    <property type="protein sequence ID" value="KAH7836027.1"/>
    <property type="molecule type" value="Genomic_DNA"/>
</dbReference>
<proteinExistence type="predicted"/>